<keyword evidence="1" id="KW-0472">Membrane</keyword>
<dbReference type="Pfam" id="PF13239">
    <property type="entry name" value="2TM"/>
    <property type="match status" value="1"/>
</dbReference>
<evidence type="ECO:0000259" key="2">
    <source>
        <dbReference type="Pfam" id="PF13239"/>
    </source>
</evidence>
<feature type="transmembrane region" description="Helical" evidence="1">
    <location>
        <begin position="20"/>
        <end position="36"/>
    </location>
</feature>
<evidence type="ECO:0000256" key="1">
    <source>
        <dbReference type="SAM" id="Phobius"/>
    </source>
</evidence>
<feature type="domain" description="2TM" evidence="2">
    <location>
        <begin position="6"/>
        <end position="81"/>
    </location>
</feature>
<dbReference type="InterPro" id="IPR025698">
    <property type="entry name" value="2TM_dom"/>
</dbReference>
<name>A0ABW8Y410_9FLAO</name>
<keyword evidence="1" id="KW-1133">Transmembrane helix</keyword>
<proteinExistence type="predicted"/>
<dbReference type="RefSeq" id="WP_408089497.1">
    <property type="nucleotide sequence ID" value="NZ_JBELPY010000004.1"/>
</dbReference>
<sequence length="90" mass="10746">MDYNGAKERVTKLKSFYKNCMWFAIVAGFILIRNFVKYNGTDHHFHGWFILTIWAIILSVKAVNLFIFDSEWENQILQEELKKSKKPINF</sequence>
<evidence type="ECO:0000313" key="4">
    <source>
        <dbReference type="Proteomes" id="UP001629058"/>
    </source>
</evidence>
<evidence type="ECO:0000313" key="3">
    <source>
        <dbReference type="EMBL" id="MFL9834048.1"/>
    </source>
</evidence>
<reference evidence="3 4" key="1">
    <citation type="submission" date="2024-06" db="EMBL/GenBank/DDBJ databases">
        <authorList>
            <person name="Kaempfer P."/>
            <person name="Viver T."/>
        </authorList>
    </citation>
    <scope>NUCLEOTIDE SEQUENCE [LARGE SCALE GENOMIC DNA]</scope>
    <source>
        <strain evidence="3 4">ST-37</strain>
    </source>
</reference>
<keyword evidence="4" id="KW-1185">Reference proteome</keyword>
<organism evidence="3 4">
    <name type="scientific">Chryseobacterium terrae</name>
    <dbReference type="NCBI Taxonomy" id="3163299"/>
    <lineage>
        <taxon>Bacteria</taxon>
        <taxon>Pseudomonadati</taxon>
        <taxon>Bacteroidota</taxon>
        <taxon>Flavobacteriia</taxon>
        <taxon>Flavobacteriales</taxon>
        <taxon>Weeksellaceae</taxon>
        <taxon>Chryseobacterium group</taxon>
        <taxon>Chryseobacterium</taxon>
    </lineage>
</organism>
<dbReference type="EMBL" id="JBELPY010000004">
    <property type="protein sequence ID" value="MFL9834048.1"/>
    <property type="molecule type" value="Genomic_DNA"/>
</dbReference>
<protein>
    <submittedName>
        <fullName evidence="3">2TM domain-containing protein</fullName>
    </submittedName>
</protein>
<comment type="caution">
    <text evidence="3">The sequence shown here is derived from an EMBL/GenBank/DDBJ whole genome shotgun (WGS) entry which is preliminary data.</text>
</comment>
<dbReference type="Proteomes" id="UP001629058">
    <property type="component" value="Unassembled WGS sequence"/>
</dbReference>
<accession>A0ABW8Y410</accession>
<gene>
    <name evidence="3" type="ORF">ABS765_08405</name>
</gene>
<feature type="transmembrane region" description="Helical" evidence="1">
    <location>
        <begin position="48"/>
        <end position="68"/>
    </location>
</feature>
<keyword evidence="1" id="KW-0812">Transmembrane</keyword>